<protein>
    <submittedName>
        <fullName evidence="6">Transcription elongation factor, TFIIS/CRSP70</fullName>
    </submittedName>
</protein>
<dbReference type="InterPro" id="IPR017923">
    <property type="entry name" value="TFIIS_N"/>
</dbReference>
<dbReference type="PANTHER" id="PTHR46554">
    <property type="entry name" value="MEDIATOR OF RNA POLYMERASE II TRANSCRIPTION SUBUNIT 26A-RELATED"/>
    <property type="match status" value="1"/>
</dbReference>
<keyword evidence="6" id="KW-0648">Protein biosynthesis</keyword>
<name>A0A2U1LPR6_ARTAN</name>
<evidence type="ECO:0000259" key="5">
    <source>
        <dbReference type="PROSITE" id="PS51319"/>
    </source>
</evidence>
<organism evidence="6 7">
    <name type="scientific">Artemisia annua</name>
    <name type="common">Sweet wormwood</name>
    <dbReference type="NCBI Taxonomy" id="35608"/>
    <lineage>
        <taxon>Eukaryota</taxon>
        <taxon>Viridiplantae</taxon>
        <taxon>Streptophyta</taxon>
        <taxon>Embryophyta</taxon>
        <taxon>Tracheophyta</taxon>
        <taxon>Spermatophyta</taxon>
        <taxon>Magnoliopsida</taxon>
        <taxon>eudicotyledons</taxon>
        <taxon>Gunneridae</taxon>
        <taxon>Pentapetalae</taxon>
        <taxon>asterids</taxon>
        <taxon>campanulids</taxon>
        <taxon>Asterales</taxon>
        <taxon>Asteraceae</taxon>
        <taxon>Asteroideae</taxon>
        <taxon>Anthemideae</taxon>
        <taxon>Artemisiinae</taxon>
        <taxon>Artemisia</taxon>
    </lineage>
</organism>
<keyword evidence="7" id="KW-1185">Reference proteome</keyword>
<evidence type="ECO:0000256" key="3">
    <source>
        <dbReference type="PROSITE-ProRule" id="PRU00649"/>
    </source>
</evidence>
<feature type="domain" description="TFIIS N-terminal" evidence="5">
    <location>
        <begin position="142"/>
        <end position="220"/>
    </location>
</feature>
<dbReference type="GO" id="GO:0003746">
    <property type="term" value="F:translation elongation factor activity"/>
    <property type="evidence" value="ECO:0007669"/>
    <property type="project" value="UniProtKB-KW"/>
</dbReference>
<evidence type="ECO:0000256" key="2">
    <source>
        <dbReference type="ARBA" id="ARBA00023242"/>
    </source>
</evidence>
<comment type="caution">
    <text evidence="6">The sequence shown here is derived from an EMBL/GenBank/DDBJ whole genome shotgun (WGS) entry which is preliminary data.</text>
</comment>
<reference evidence="6 7" key="1">
    <citation type="journal article" date="2018" name="Mol. Plant">
        <title>The genome of Artemisia annua provides insight into the evolution of Asteraceae family and artemisinin biosynthesis.</title>
        <authorList>
            <person name="Shen Q."/>
            <person name="Zhang L."/>
            <person name="Liao Z."/>
            <person name="Wang S."/>
            <person name="Yan T."/>
            <person name="Shi P."/>
            <person name="Liu M."/>
            <person name="Fu X."/>
            <person name="Pan Q."/>
            <person name="Wang Y."/>
            <person name="Lv Z."/>
            <person name="Lu X."/>
            <person name="Zhang F."/>
            <person name="Jiang W."/>
            <person name="Ma Y."/>
            <person name="Chen M."/>
            <person name="Hao X."/>
            <person name="Li L."/>
            <person name="Tang Y."/>
            <person name="Lv G."/>
            <person name="Zhou Y."/>
            <person name="Sun X."/>
            <person name="Brodelius P.E."/>
            <person name="Rose J.K.C."/>
            <person name="Tang K."/>
        </authorList>
    </citation>
    <scope>NUCLEOTIDE SEQUENCE [LARGE SCALE GENOMIC DNA]</scope>
    <source>
        <strain evidence="7">cv. Huhao1</strain>
        <tissue evidence="6">Leaf</tissue>
    </source>
</reference>
<evidence type="ECO:0000313" key="6">
    <source>
        <dbReference type="EMBL" id="PWA50981.1"/>
    </source>
</evidence>
<proteinExistence type="predicted"/>
<dbReference type="EMBL" id="PKPP01008327">
    <property type="protein sequence ID" value="PWA50981.1"/>
    <property type="molecule type" value="Genomic_DNA"/>
</dbReference>
<evidence type="ECO:0000313" key="7">
    <source>
        <dbReference type="Proteomes" id="UP000245207"/>
    </source>
</evidence>
<comment type="subcellular location">
    <subcellularLocation>
        <location evidence="1 3">Nucleus</location>
    </subcellularLocation>
</comment>
<dbReference type="PROSITE" id="PS51319">
    <property type="entry name" value="TFIIS_N"/>
    <property type="match status" value="1"/>
</dbReference>
<dbReference type="Gene3D" id="1.20.930.10">
    <property type="entry name" value="Conserved domain common to transcription factors TFIIS, elongin A, CRSP70"/>
    <property type="match status" value="3"/>
</dbReference>
<dbReference type="InterPro" id="IPR003617">
    <property type="entry name" value="TFIIS/CRSP70_N_sub"/>
</dbReference>
<dbReference type="PANTHER" id="PTHR46554:SF2">
    <property type="entry name" value="TFIIS N-TERMINAL DOMAIN-CONTAINING PROTEIN"/>
    <property type="match status" value="1"/>
</dbReference>
<keyword evidence="6" id="KW-0251">Elongation factor</keyword>
<dbReference type="GO" id="GO:0005634">
    <property type="term" value="C:nucleus"/>
    <property type="evidence" value="ECO:0007669"/>
    <property type="project" value="UniProtKB-SubCell"/>
</dbReference>
<dbReference type="Proteomes" id="UP000245207">
    <property type="component" value="Unassembled WGS sequence"/>
</dbReference>
<dbReference type="InterPro" id="IPR035441">
    <property type="entry name" value="TFIIS/LEDGF_dom_sf"/>
</dbReference>
<accession>A0A2U1LPR6</accession>
<evidence type="ECO:0000256" key="1">
    <source>
        <dbReference type="ARBA" id="ARBA00004123"/>
    </source>
</evidence>
<evidence type="ECO:0000256" key="4">
    <source>
        <dbReference type="SAM" id="MobiDB-lite"/>
    </source>
</evidence>
<dbReference type="SMART" id="SM00509">
    <property type="entry name" value="TFS2N"/>
    <property type="match status" value="1"/>
</dbReference>
<dbReference type="SUPFAM" id="SSF47676">
    <property type="entry name" value="Conserved domain common to transcription factors TFIIS, elongin A, CRSP70"/>
    <property type="match status" value="3"/>
</dbReference>
<keyword evidence="2 3" id="KW-0539">Nucleus</keyword>
<dbReference type="OrthoDB" id="696179at2759"/>
<dbReference type="AlphaFoldDB" id="A0A2U1LPR6"/>
<dbReference type="Pfam" id="PF08711">
    <property type="entry name" value="Med26"/>
    <property type="match status" value="2"/>
</dbReference>
<sequence length="341" mass="39680">MDDRARVKKDNSETLCSRQCHNRNKLECMDLSIANQDERKLVDEVFRIKSILDKKKGDVEYGSWAVYESLKKLQKMVLSVKILKITMIGYSVKSKSRSEMDDRARVKKDNSETLYSRQCHNRNKLECMDLSIANQDERKLVDEVFRIKSILDKKKGDVEYGSWAVYDSLKKLQKMVLSVKILKITMIGYSVSALKKHDFKHVSRAARMLIEEWRRVADEWVAAIEETTVENQEQQNMPTSKLQRRYSESVYKLQHMDNLKETAIEKTVPVLQNHVSNDVSETTRTLVKAWKDMVNETTKNESSIVKKISEKAENQKGSITCYQQRKPVDSRGSEGSNKNYY</sequence>
<gene>
    <name evidence="6" type="ORF">CTI12_AA468860</name>
</gene>
<feature type="region of interest" description="Disordered" evidence="4">
    <location>
        <begin position="315"/>
        <end position="341"/>
    </location>
</feature>
<dbReference type="STRING" id="35608.A0A2U1LPR6"/>